<evidence type="ECO:0000313" key="1">
    <source>
        <dbReference type="EMBL" id="MBA4635753.1"/>
    </source>
</evidence>
<dbReference type="AlphaFoldDB" id="A0A7C8Z844"/>
<accession>A0A7C8Z844</accession>
<name>A0A7C8Z844_OPUST</name>
<organism evidence="1">
    <name type="scientific">Opuntia streptacantha</name>
    <name type="common">Prickly pear cactus</name>
    <name type="synonym">Opuntia cardona</name>
    <dbReference type="NCBI Taxonomy" id="393608"/>
    <lineage>
        <taxon>Eukaryota</taxon>
        <taxon>Viridiplantae</taxon>
        <taxon>Streptophyta</taxon>
        <taxon>Embryophyta</taxon>
        <taxon>Tracheophyta</taxon>
        <taxon>Spermatophyta</taxon>
        <taxon>Magnoliopsida</taxon>
        <taxon>eudicotyledons</taxon>
        <taxon>Gunneridae</taxon>
        <taxon>Pentapetalae</taxon>
        <taxon>Caryophyllales</taxon>
        <taxon>Cactineae</taxon>
        <taxon>Cactaceae</taxon>
        <taxon>Opuntioideae</taxon>
        <taxon>Opuntia</taxon>
    </lineage>
</organism>
<reference evidence="1" key="2">
    <citation type="submission" date="2020-07" db="EMBL/GenBank/DDBJ databases">
        <authorList>
            <person name="Vera ALvarez R."/>
            <person name="Arias-Moreno D.M."/>
            <person name="Jimenez-Jacinto V."/>
            <person name="Jimenez-Bremont J.F."/>
            <person name="Swaminathan K."/>
            <person name="Moose S.P."/>
            <person name="Guerrero-Gonzalez M.L."/>
            <person name="Marino-Ramirez L."/>
            <person name="Landsman D."/>
            <person name="Rodriguez-Kessler M."/>
            <person name="Delgado-Sanchez P."/>
        </authorList>
    </citation>
    <scope>NUCLEOTIDE SEQUENCE</scope>
    <source>
        <tissue evidence="1">Cladode</tissue>
    </source>
</reference>
<proteinExistence type="predicted"/>
<dbReference type="EMBL" id="GISG01096685">
    <property type="protein sequence ID" value="MBA4635753.1"/>
    <property type="molecule type" value="Transcribed_RNA"/>
</dbReference>
<protein>
    <submittedName>
        <fullName evidence="1">Uncharacterized protein</fullName>
    </submittedName>
</protein>
<reference evidence="1" key="1">
    <citation type="journal article" date="2013" name="J. Plant Res.">
        <title>Effect of fungi and light on seed germination of three Opuntia species from semiarid lands of central Mexico.</title>
        <authorList>
            <person name="Delgado-Sanchez P."/>
            <person name="Jimenez-Bremont J.F."/>
            <person name="Guerrero-Gonzalez Mde L."/>
            <person name="Flores J."/>
        </authorList>
    </citation>
    <scope>NUCLEOTIDE SEQUENCE</scope>
    <source>
        <tissue evidence="1">Cladode</tissue>
    </source>
</reference>
<sequence length="103" mass="11497">MSMHSSRSASHVKRTHSLSSSRYLTQILLKSSKLNRFRISCCRSRNPMFGKMVKRIVSSPNVALALNAPPPFERQLLVTGKVGKVSRKGCSVRVLLLLDLSRS</sequence>